<organism evidence="1 2">
    <name type="scientific">Zopfia rhizophila CBS 207.26</name>
    <dbReference type="NCBI Taxonomy" id="1314779"/>
    <lineage>
        <taxon>Eukaryota</taxon>
        <taxon>Fungi</taxon>
        <taxon>Dikarya</taxon>
        <taxon>Ascomycota</taxon>
        <taxon>Pezizomycotina</taxon>
        <taxon>Dothideomycetes</taxon>
        <taxon>Dothideomycetes incertae sedis</taxon>
        <taxon>Zopfiaceae</taxon>
        <taxon>Zopfia</taxon>
    </lineage>
</organism>
<accession>A0A6A6DES7</accession>
<reference evidence="1" key="1">
    <citation type="journal article" date="2020" name="Stud. Mycol.">
        <title>101 Dothideomycetes genomes: a test case for predicting lifestyles and emergence of pathogens.</title>
        <authorList>
            <person name="Haridas S."/>
            <person name="Albert R."/>
            <person name="Binder M."/>
            <person name="Bloem J."/>
            <person name="Labutti K."/>
            <person name="Salamov A."/>
            <person name="Andreopoulos B."/>
            <person name="Baker S."/>
            <person name="Barry K."/>
            <person name="Bills G."/>
            <person name="Bluhm B."/>
            <person name="Cannon C."/>
            <person name="Castanera R."/>
            <person name="Culley D."/>
            <person name="Daum C."/>
            <person name="Ezra D."/>
            <person name="Gonzalez J."/>
            <person name="Henrissat B."/>
            <person name="Kuo A."/>
            <person name="Liang C."/>
            <person name="Lipzen A."/>
            <person name="Lutzoni F."/>
            <person name="Magnuson J."/>
            <person name="Mondo S."/>
            <person name="Nolan M."/>
            <person name="Ohm R."/>
            <person name="Pangilinan J."/>
            <person name="Park H.-J."/>
            <person name="Ramirez L."/>
            <person name="Alfaro M."/>
            <person name="Sun H."/>
            <person name="Tritt A."/>
            <person name="Yoshinaga Y."/>
            <person name="Zwiers L.-H."/>
            <person name="Turgeon B."/>
            <person name="Goodwin S."/>
            <person name="Spatafora J."/>
            <person name="Crous P."/>
            <person name="Grigoriev I."/>
        </authorList>
    </citation>
    <scope>NUCLEOTIDE SEQUENCE</scope>
    <source>
        <strain evidence="1">CBS 207.26</strain>
    </source>
</reference>
<dbReference type="Proteomes" id="UP000800200">
    <property type="component" value="Unassembled WGS sequence"/>
</dbReference>
<proteinExistence type="predicted"/>
<dbReference type="AlphaFoldDB" id="A0A6A6DES7"/>
<evidence type="ECO:0000313" key="1">
    <source>
        <dbReference type="EMBL" id="KAF2177937.1"/>
    </source>
</evidence>
<gene>
    <name evidence="1" type="ORF">K469DRAFT_696319</name>
</gene>
<name>A0A6A6DES7_9PEZI</name>
<evidence type="ECO:0000313" key="2">
    <source>
        <dbReference type="Proteomes" id="UP000800200"/>
    </source>
</evidence>
<sequence length="123" mass="13939">MGINMIRPFHFEELFNALYIPARPGLEQLLKSKADPYLSHQPLSGNWRSFGLMVYKQCGCLVDVIPPEGATKPFNEYLHEEVDGRWTVILLHRTVQDLLQDADSVDDLYLELGLAKQIVEGGP</sequence>
<dbReference type="EMBL" id="ML994681">
    <property type="protein sequence ID" value="KAF2177937.1"/>
    <property type="molecule type" value="Genomic_DNA"/>
</dbReference>
<protein>
    <submittedName>
        <fullName evidence="1">Uncharacterized protein</fullName>
    </submittedName>
</protein>
<keyword evidence="2" id="KW-1185">Reference proteome</keyword>